<keyword evidence="3" id="KW-1185">Reference proteome</keyword>
<dbReference type="SMART" id="SM00464">
    <property type="entry name" value="LON"/>
    <property type="match status" value="1"/>
</dbReference>
<protein>
    <recommendedName>
        <fullName evidence="1">Lon N-terminal domain-containing protein</fullName>
    </recommendedName>
</protein>
<dbReference type="Proteomes" id="UP000198393">
    <property type="component" value="Unassembled WGS sequence"/>
</dbReference>
<dbReference type="Gene3D" id="2.30.130.40">
    <property type="entry name" value="LON domain-like"/>
    <property type="match status" value="1"/>
</dbReference>
<accession>A0A239J6P1</accession>
<dbReference type="InterPro" id="IPR003111">
    <property type="entry name" value="Lon_prtase_N"/>
</dbReference>
<reference evidence="2 3" key="1">
    <citation type="submission" date="2017-06" db="EMBL/GenBank/DDBJ databases">
        <authorList>
            <person name="Kim H.J."/>
            <person name="Triplett B.A."/>
        </authorList>
    </citation>
    <scope>NUCLEOTIDE SEQUENCE [LARGE SCALE GENOMIC DNA]</scope>
    <source>
        <strain evidence="2 3">DSM 19307</strain>
    </source>
</reference>
<name>A0A239J6P1_EKHLU</name>
<dbReference type="RefSeq" id="WP_089356730.1">
    <property type="nucleotide sequence ID" value="NZ_FZPD01000003.1"/>
</dbReference>
<sequence>MSELALFPLNIVPFPGEPLNLHIFEPRYKQLVADCLRDGSTFGIPSYVLNKIELGTEVKIMDVTKKYKDGRMDIKTIGLETIKVLDFQNPWKDKEYAGGEVEYVISKDVRDISLLVQFKEKVAELFTWLGETDLPDVSDVQSVFDIGHKIGLKPGEEYQLLEMTSENERLKFGISHLEQLIPALERAQHAQDRIKQNGHYKHLDPLKF</sequence>
<evidence type="ECO:0000259" key="1">
    <source>
        <dbReference type="SMART" id="SM00464"/>
    </source>
</evidence>
<proteinExistence type="predicted"/>
<feature type="domain" description="Lon N-terminal" evidence="1">
    <location>
        <begin position="3"/>
        <end position="179"/>
    </location>
</feature>
<dbReference type="Pfam" id="PF02190">
    <property type="entry name" value="LON_substr_bdg"/>
    <property type="match status" value="1"/>
</dbReference>
<organism evidence="2 3">
    <name type="scientific">Ekhidna lutea</name>
    <dbReference type="NCBI Taxonomy" id="447679"/>
    <lineage>
        <taxon>Bacteria</taxon>
        <taxon>Pseudomonadati</taxon>
        <taxon>Bacteroidota</taxon>
        <taxon>Cytophagia</taxon>
        <taxon>Cytophagales</taxon>
        <taxon>Reichenbachiellaceae</taxon>
        <taxon>Ekhidna</taxon>
    </lineage>
</organism>
<gene>
    <name evidence="2" type="ORF">SAMN05421640_2014</name>
</gene>
<evidence type="ECO:0000313" key="3">
    <source>
        <dbReference type="Proteomes" id="UP000198393"/>
    </source>
</evidence>
<dbReference type="SUPFAM" id="SSF88697">
    <property type="entry name" value="PUA domain-like"/>
    <property type="match status" value="1"/>
</dbReference>
<dbReference type="PANTHER" id="PTHR46732">
    <property type="entry name" value="ATP-DEPENDENT PROTEASE LA (LON) DOMAIN PROTEIN"/>
    <property type="match status" value="1"/>
</dbReference>
<dbReference type="EMBL" id="FZPD01000003">
    <property type="protein sequence ID" value="SNT01490.1"/>
    <property type="molecule type" value="Genomic_DNA"/>
</dbReference>
<dbReference type="InterPro" id="IPR015947">
    <property type="entry name" value="PUA-like_sf"/>
</dbReference>
<dbReference type="AlphaFoldDB" id="A0A239J6P1"/>
<evidence type="ECO:0000313" key="2">
    <source>
        <dbReference type="EMBL" id="SNT01490.1"/>
    </source>
</evidence>
<dbReference type="OrthoDB" id="25394at2"/>
<dbReference type="PANTHER" id="PTHR46732:SF8">
    <property type="entry name" value="ATP-DEPENDENT PROTEASE LA (LON) DOMAIN PROTEIN"/>
    <property type="match status" value="1"/>
</dbReference>
<dbReference type="InterPro" id="IPR046336">
    <property type="entry name" value="Lon_prtase_N_sf"/>
</dbReference>